<sequence>MKDERTENLVSCSCGVYRAGRLLFPPSDSEQAVSTWLVKSPIFRPRTDSSQSTQCISRSQSMPCASSHIPSSFSTELSLYIHARQACSRRNRAFPCMLSRLLCAFIGCACCRFLHPSPSVSLSPSRPVVVVVISFVRRRIDSEGNCVSPSLAFDNRPSLVHAL</sequence>
<reference evidence="1" key="1">
    <citation type="submission" date="2020-11" db="EMBL/GenBank/DDBJ databases">
        <authorList>
            <consortium name="DOE Joint Genome Institute"/>
            <person name="Ahrendt S."/>
            <person name="Riley R."/>
            <person name="Andreopoulos W."/>
            <person name="Labutti K."/>
            <person name="Pangilinan J."/>
            <person name="Ruiz-Duenas F.J."/>
            <person name="Barrasa J.M."/>
            <person name="Sanchez-Garcia M."/>
            <person name="Camarero S."/>
            <person name="Miyauchi S."/>
            <person name="Serrano A."/>
            <person name="Linde D."/>
            <person name="Babiker R."/>
            <person name="Drula E."/>
            <person name="Ayuso-Fernandez I."/>
            <person name="Pacheco R."/>
            <person name="Padilla G."/>
            <person name="Ferreira P."/>
            <person name="Barriuso J."/>
            <person name="Kellner H."/>
            <person name="Castanera R."/>
            <person name="Alfaro M."/>
            <person name="Ramirez L."/>
            <person name="Pisabarro A.G."/>
            <person name="Kuo A."/>
            <person name="Tritt A."/>
            <person name="Lipzen A."/>
            <person name="He G."/>
            <person name="Yan M."/>
            <person name="Ng V."/>
            <person name="Cullen D."/>
            <person name="Martin F."/>
            <person name="Rosso M.-N."/>
            <person name="Henrissat B."/>
            <person name="Hibbett D."/>
            <person name="Martinez A.T."/>
            <person name="Grigoriev I.V."/>
        </authorList>
    </citation>
    <scope>NUCLEOTIDE SEQUENCE</scope>
    <source>
        <strain evidence="1">CIRM-BRFM 674</strain>
    </source>
</reference>
<comment type="caution">
    <text evidence="1">The sequence shown here is derived from an EMBL/GenBank/DDBJ whole genome shotgun (WGS) entry which is preliminary data.</text>
</comment>
<proteinExistence type="predicted"/>
<dbReference type="Proteomes" id="UP000807469">
    <property type="component" value="Unassembled WGS sequence"/>
</dbReference>
<protein>
    <submittedName>
        <fullName evidence="1">Uncharacterized protein</fullName>
    </submittedName>
</protein>
<dbReference type="AlphaFoldDB" id="A0A9P5YT79"/>
<accession>A0A9P5YT79</accession>
<keyword evidence="2" id="KW-1185">Reference proteome</keyword>
<organism evidence="1 2">
    <name type="scientific">Pholiota conissans</name>
    <dbReference type="NCBI Taxonomy" id="109636"/>
    <lineage>
        <taxon>Eukaryota</taxon>
        <taxon>Fungi</taxon>
        <taxon>Dikarya</taxon>
        <taxon>Basidiomycota</taxon>
        <taxon>Agaricomycotina</taxon>
        <taxon>Agaricomycetes</taxon>
        <taxon>Agaricomycetidae</taxon>
        <taxon>Agaricales</taxon>
        <taxon>Agaricineae</taxon>
        <taxon>Strophariaceae</taxon>
        <taxon>Pholiota</taxon>
    </lineage>
</organism>
<evidence type="ECO:0000313" key="2">
    <source>
        <dbReference type="Proteomes" id="UP000807469"/>
    </source>
</evidence>
<name>A0A9P5YT79_9AGAR</name>
<dbReference type="EMBL" id="MU155365">
    <property type="protein sequence ID" value="KAF9474716.1"/>
    <property type="molecule type" value="Genomic_DNA"/>
</dbReference>
<gene>
    <name evidence="1" type="ORF">BDN70DRAFT_297771</name>
</gene>
<evidence type="ECO:0000313" key="1">
    <source>
        <dbReference type="EMBL" id="KAF9474716.1"/>
    </source>
</evidence>